<reference evidence="1 2" key="1">
    <citation type="submission" date="2021-03" db="EMBL/GenBank/DDBJ databases">
        <title>Genomic Encyclopedia of Type Strains, Phase IV (KMG-IV): sequencing the most valuable type-strain genomes for metagenomic binning, comparative biology and taxonomic classification.</title>
        <authorList>
            <person name="Goeker M."/>
        </authorList>
    </citation>
    <scope>NUCLEOTIDE SEQUENCE [LARGE SCALE GENOMIC DNA]</scope>
    <source>
        <strain evidence="1 2">DSM 101953</strain>
    </source>
</reference>
<protein>
    <submittedName>
        <fullName evidence="1">Uncharacterized protein YukE</fullName>
    </submittedName>
</protein>
<dbReference type="SUPFAM" id="SSF140453">
    <property type="entry name" value="EsxAB dimer-like"/>
    <property type="match status" value="1"/>
</dbReference>
<dbReference type="RefSeq" id="WP_076079061.1">
    <property type="nucleotide sequence ID" value="NZ_JAGGLV010000006.1"/>
</dbReference>
<evidence type="ECO:0000313" key="1">
    <source>
        <dbReference type="EMBL" id="MBP2112129.1"/>
    </source>
</evidence>
<dbReference type="InterPro" id="IPR036689">
    <property type="entry name" value="ESAT-6-like_sf"/>
</dbReference>
<dbReference type="Proteomes" id="UP000773462">
    <property type="component" value="Unassembled WGS sequence"/>
</dbReference>
<gene>
    <name evidence="1" type="ORF">J2Z70_002283</name>
</gene>
<proteinExistence type="predicted"/>
<name>A0ABS4NPX5_9BACL</name>
<evidence type="ECO:0000313" key="2">
    <source>
        <dbReference type="Proteomes" id="UP000773462"/>
    </source>
</evidence>
<accession>A0ABS4NPX5</accession>
<sequence>MDSGTVRGLAFNCHRLLSPAQECKDKMTAAITGLPGYWVDLGGEEFKNHCTDWIRKMETFKQAISSLETDMLRYADTLQAEEKAAADRAKAAATKMTGKIK</sequence>
<dbReference type="Gene3D" id="1.10.287.1060">
    <property type="entry name" value="ESAT-6-like"/>
    <property type="match status" value="1"/>
</dbReference>
<organism evidence="1 2">
    <name type="scientific">Paenibacillus silagei</name>
    <dbReference type="NCBI Taxonomy" id="1670801"/>
    <lineage>
        <taxon>Bacteria</taxon>
        <taxon>Bacillati</taxon>
        <taxon>Bacillota</taxon>
        <taxon>Bacilli</taxon>
        <taxon>Bacillales</taxon>
        <taxon>Paenibacillaceae</taxon>
        <taxon>Paenibacillus</taxon>
    </lineage>
</organism>
<dbReference type="EMBL" id="JAGGLV010000006">
    <property type="protein sequence ID" value="MBP2112129.1"/>
    <property type="molecule type" value="Genomic_DNA"/>
</dbReference>
<keyword evidence="2" id="KW-1185">Reference proteome</keyword>
<comment type="caution">
    <text evidence="1">The sequence shown here is derived from an EMBL/GenBank/DDBJ whole genome shotgun (WGS) entry which is preliminary data.</text>
</comment>